<dbReference type="InterPro" id="IPR003313">
    <property type="entry name" value="AraC-bd"/>
</dbReference>
<feature type="domain" description="HTH araC/xylS-type" evidence="4">
    <location>
        <begin position="185"/>
        <end position="283"/>
    </location>
</feature>
<dbReference type="SMART" id="SM00342">
    <property type="entry name" value="HTH_ARAC"/>
    <property type="match status" value="1"/>
</dbReference>
<dbReference type="Pfam" id="PF12833">
    <property type="entry name" value="HTH_18"/>
    <property type="match status" value="1"/>
</dbReference>
<evidence type="ECO:0000313" key="6">
    <source>
        <dbReference type="Proteomes" id="UP001589828"/>
    </source>
</evidence>
<keyword evidence="2" id="KW-0238">DNA-binding</keyword>
<dbReference type="RefSeq" id="WP_377023158.1">
    <property type="nucleotide sequence ID" value="NZ_JBHLTS010000022.1"/>
</dbReference>
<dbReference type="PRINTS" id="PR00032">
    <property type="entry name" value="HTHARAC"/>
</dbReference>
<organism evidence="5 6">
    <name type="scientific">Mucilaginibacter angelicae</name>
    <dbReference type="NCBI Taxonomy" id="869718"/>
    <lineage>
        <taxon>Bacteria</taxon>
        <taxon>Pseudomonadati</taxon>
        <taxon>Bacteroidota</taxon>
        <taxon>Sphingobacteriia</taxon>
        <taxon>Sphingobacteriales</taxon>
        <taxon>Sphingobacteriaceae</taxon>
        <taxon>Mucilaginibacter</taxon>
    </lineage>
</organism>
<evidence type="ECO:0000256" key="2">
    <source>
        <dbReference type="ARBA" id="ARBA00023125"/>
    </source>
</evidence>
<dbReference type="Pfam" id="PF02311">
    <property type="entry name" value="AraC_binding"/>
    <property type="match status" value="1"/>
</dbReference>
<gene>
    <name evidence="5" type="ORF">ACFFGT_13975</name>
</gene>
<dbReference type="InterPro" id="IPR018060">
    <property type="entry name" value="HTH_AraC"/>
</dbReference>
<keyword evidence="1" id="KW-0805">Transcription regulation</keyword>
<dbReference type="PANTHER" id="PTHR43280">
    <property type="entry name" value="ARAC-FAMILY TRANSCRIPTIONAL REGULATOR"/>
    <property type="match status" value="1"/>
</dbReference>
<dbReference type="SUPFAM" id="SSF51215">
    <property type="entry name" value="Regulatory protein AraC"/>
    <property type="match status" value="1"/>
</dbReference>
<keyword evidence="6" id="KW-1185">Reference proteome</keyword>
<name>A0ABV6L793_9SPHI</name>
<evidence type="ECO:0000259" key="4">
    <source>
        <dbReference type="PROSITE" id="PS01124"/>
    </source>
</evidence>
<dbReference type="InterPro" id="IPR009057">
    <property type="entry name" value="Homeodomain-like_sf"/>
</dbReference>
<dbReference type="Gene3D" id="1.10.10.60">
    <property type="entry name" value="Homeodomain-like"/>
    <property type="match status" value="1"/>
</dbReference>
<evidence type="ECO:0000256" key="3">
    <source>
        <dbReference type="ARBA" id="ARBA00023163"/>
    </source>
</evidence>
<evidence type="ECO:0000313" key="5">
    <source>
        <dbReference type="EMBL" id="MFC0515323.1"/>
    </source>
</evidence>
<dbReference type="InterPro" id="IPR020449">
    <property type="entry name" value="Tscrpt_reg_AraC-type_HTH"/>
</dbReference>
<dbReference type="Proteomes" id="UP001589828">
    <property type="component" value="Unassembled WGS sequence"/>
</dbReference>
<dbReference type="EMBL" id="JBHLTS010000022">
    <property type="protein sequence ID" value="MFC0515323.1"/>
    <property type="molecule type" value="Genomic_DNA"/>
</dbReference>
<reference evidence="5 6" key="1">
    <citation type="submission" date="2024-09" db="EMBL/GenBank/DDBJ databases">
        <authorList>
            <person name="Sun Q."/>
            <person name="Mori K."/>
        </authorList>
    </citation>
    <scope>NUCLEOTIDE SEQUENCE [LARGE SCALE GENOMIC DNA]</scope>
    <source>
        <strain evidence="5 6">NCAIM B.02415</strain>
    </source>
</reference>
<comment type="caution">
    <text evidence="5">The sequence shown here is derived from an EMBL/GenBank/DDBJ whole genome shotgun (WGS) entry which is preliminary data.</text>
</comment>
<dbReference type="SUPFAM" id="SSF46689">
    <property type="entry name" value="Homeodomain-like"/>
    <property type="match status" value="1"/>
</dbReference>
<dbReference type="PANTHER" id="PTHR43280:SF32">
    <property type="entry name" value="TRANSCRIPTIONAL REGULATORY PROTEIN"/>
    <property type="match status" value="1"/>
</dbReference>
<keyword evidence="3" id="KW-0804">Transcription</keyword>
<dbReference type="PROSITE" id="PS01124">
    <property type="entry name" value="HTH_ARAC_FAMILY_2"/>
    <property type="match status" value="1"/>
</dbReference>
<proteinExistence type="predicted"/>
<sequence>MESIPVRHLNAGQKEPALSDAFSIRDIQSLLDGKDMVQELHRHDFYYILALENASGSHNIDFTPYTISNQSVFFIRPGQVHQLILNAASTGYLLQFRDEFYFPNDKSFNYLLRKASHTNHYQFSTGGFKKPLGLLTYIFQEFTEKNERYDEVIKANLGIFFIELTRQQSSRPTETTTLYMQERLEKFLELLEVHIFTHKQVAQYAEMLNLSVYQLNAVVKAALGKTSSELINGQIILEAKRCLLATSNQVNQTAYRLGYEDVSYFIRFFKKHTGYSPEVFRHNFK</sequence>
<accession>A0ABV6L793</accession>
<dbReference type="InterPro" id="IPR037923">
    <property type="entry name" value="HTH-like"/>
</dbReference>
<evidence type="ECO:0000256" key="1">
    <source>
        <dbReference type="ARBA" id="ARBA00023015"/>
    </source>
</evidence>
<protein>
    <submittedName>
        <fullName evidence="5">Helix-turn-helix domain-containing protein</fullName>
    </submittedName>
</protein>